<feature type="domain" description="Reverse transcriptase" evidence="1">
    <location>
        <begin position="1"/>
        <end position="228"/>
    </location>
</feature>
<reference evidence="2" key="1">
    <citation type="submission" date="2017-02" db="UniProtKB">
        <authorList>
            <consortium name="WormBaseParasite"/>
        </authorList>
    </citation>
    <scope>IDENTIFICATION</scope>
</reference>
<dbReference type="PANTHER" id="PTHR19446">
    <property type="entry name" value="REVERSE TRANSCRIPTASES"/>
    <property type="match status" value="1"/>
</dbReference>
<evidence type="ECO:0000313" key="2">
    <source>
        <dbReference type="WBParaSite" id="HNAJ_0000577101-mRNA-1"/>
    </source>
</evidence>
<accession>A0A0R3TFD0</accession>
<dbReference type="PROSITE" id="PS50878">
    <property type="entry name" value="RT_POL"/>
    <property type="match status" value="1"/>
</dbReference>
<dbReference type="STRING" id="102285.A0A0R3TFD0"/>
<evidence type="ECO:0000259" key="1">
    <source>
        <dbReference type="PROSITE" id="PS50878"/>
    </source>
</evidence>
<proteinExistence type="predicted"/>
<sequence length="328" mass="37573">LTWFLETNNILRSEQAGFRPQRSTNQQVATLSQHIKDALDARNTLTAVFVDFKSPYDLVWKEKPILKLTKIGIKHNMLNWIKAFIGQRSCKVRYGNALSKSNLLQTGLPQRAVTSCTLFNVFINDIAELVQTVTGIKCLLYADDHVLWYSAPKKNPQERTEFTGSTTICSLIKEKAFILYEKLLRIPIYKFFSTYENRPRHLKTHSGLIQEAIELKKELQMEFKQKSLSPPMDPFADTDVVFYTQLLDFFRKSNTPQGQMRSLALEKINVNHLADQWLQVFTDGSYIENQANIGAGVYSELFSFYAAVGHNRSAFEGDIEAIRIALCQ</sequence>
<dbReference type="InterPro" id="IPR000477">
    <property type="entry name" value="RT_dom"/>
</dbReference>
<protein>
    <submittedName>
        <fullName evidence="2">Reverse transcriptase domain-containing protein</fullName>
    </submittedName>
</protein>
<dbReference type="AlphaFoldDB" id="A0A0R3TFD0"/>
<name>A0A0R3TFD0_RODNA</name>
<organism evidence="2">
    <name type="scientific">Rodentolepis nana</name>
    <name type="common">Dwarf tapeworm</name>
    <name type="synonym">Hymenolepis nana</name>
    <dbReference type="NCBI Taxonomy" id="102285"/>
    <lineage>
        <taxon>Eukaryota</taxon>
        <taxon>Metazoa</taxon>
        <taxon>Spiralia</taxon>
        <taxon>Lophotrochozoa</taxon>
        <taxon>Platyhelminthes</taxon>
        <taxon>Cestoda</taxon>
        <taxon>Eucestoda</taxon>
        <taxon>Cyclophyllidea</taxon>
        <taxon>Hymenolepididae</taxon>
        <taxon>Rodentolepis</taxon>
    </lineage>
</organism>
<dbReference type="WBParaSite" id="HNAJ_0000577101-mRNA-1">
    <property type="protein sequence ID" value="HNAJ_0000577101-mRNA-1"/>
    <property type="gene ID" value="HNAJ_0000577101"/>
</dbReference>
<dbReference type="Pfam" id="PF00078">
    <property type="entry name" value="RVT_1"/>
    <property type="match status" value="1"/>
</dbReference>